<dbReference type="InterPro" id="IPR020846">
    <property type="entry name" value="MFS_dom"/>
</dbReference>
<dbReference type="PROSITE" id="PS50850">
    <property type="entry name" value="MFS"/>
    <property type="match status" value="1"/>
</dbReference>
<reference evidence="8 9" key="1">
    <citation type="submission" date="2019-12" db="EMBL/GenBank/DDBJ databases">
        <title>Maritimibacter sp. nov. sp. isolated from sea sand.</title>
        <authorList>
            <person name="Kim J."/>
            <person name="Jeong S.E."/>
            <person name="Jung H.S."/>
            <person name="Jeon C.O."/>
        </authorList>
    </citation>
    <scope>NUCLEOTIDE SEQUENCE [LARGE SCALE GENOMIC DNA]</scope>
    <source>
        <strain evidence="8 9">DP07</strain>
    </source>
</reference>
<feature type="transmembrane region" description="Helical" evidence="6">
    <location>
        <begin position="256"/>
        <end position="274"/>
    </location>
</feature>
<dbReference type="EMBL" id="WTUX01000017">
    <property type="protein sequence ID" value="MZR13865.1"/>
    <property type="molecule type" value="Genomic_DNA"/>
</dbReference>
<dbReference type="PANTHER" id="PTHR23502:SF132">
    <property type="entry name" value="POLYAMINE TRANSPORTER 2-RELATED"/>
    <property type="match status" value="1"/>
</dbReference>
<dbReference type="AlphaFoldDB" id="A0A845M1E1"/>
<feature type="transmembrane region" description="Helical" evidence="6">
    <location>
        <begin position="286"/>
        <end position="307"/>
    </location>
</feature>
<dbReference type="InterPro" id="IPR011701">
    <property type="entry name" value="MFS"/>
</dbReference>
<name>A0A845M1E1_9RHOB</name>
<dbReference type="CDD" id="cd17320">
    <property type="entry name" value="MFS_MdfA_MDR_like"/>
    <property type="match status" value="1"/>
</dbReference>
<dbReference type="RefSeq" id="WP_161351999.1">
    <property type="nucleotide sequence ID" value="NZ_WTUX01000017.1"/>
</dbReference>
<keyword evidence="4 6" id="KW-1133">Transmembrane helix</keyword>
<dbReference type="GO" id="GO:0005886">
    <property type="term" value="C:plasma membrane"/>
    <property type="evidence" value="ECO:0007669"/>
    <property type="project" value="TreeGrafter"/>
</dbReference>
<dbReference type="PANTHER" id="PTHR23502">
    <property type="entry name" value="MAJOR FACILITATOR SUPERFAMILY"/>
    <property type="match status" value="1"/>
</dbReference>
<comment type="subcellular location">
    <subcellularLocation>
        <location evidence="1">Membrane</location>
        <topology evidence="1">Multi-pass membrane protein</topology>
    </subcellularLocation>
</comment>
<feature type="transmembrane region" description="Helical" evidence="6">
    <location>
        <begin position="82"/>
        <end position="101"/>
    </location>
</feature>
<feature type="domain" description="Major facilitator superfamily (MFS) profile" evidence="7">
    <location>
        <begin position="16"/>
        <end position="408"/>
    </location>
</feature>
<evidence type="ECO:0000256" key="4">
    <source>
        <dbReference type="ARBA" id="ARBA00022989"/>
    </source>
</evidence>
<evidence type="ECO:0000256" key="5">
    <source>
        <dbReference type="ARBA" id="ARBA00023136"/>
    </source>
</evidence>
<dbReference type="GO" id="GO:0022857">
    <property type="term" value="F:transmembrane transporter activity"/>
    <property type="evidence" value="ECO:0007669"/>
    <property type="project" value="InterPro"/>
</dbReference>
<proteinExistence type="predicted"/>
<feature type="transmembrane region" description="Helical" evidence="6">
    <location>
        <begin position="171"/>
        <end position="189"/>
    </location>
</feature>
<keyword evidence="5 6" id="KW-0472">Membrane</keyword>
<dbReference type="Pfam" id="PF07690">
    <property type="entry name" value="MFS_1"/>
    <property type="match status" value="1"/>
</dbReference>
<feature type="transmembrane region" description="Helical" evidence="6">
    <location>
        <begin position="351"/>
        <end position="372"/>
    </location>
</feature>
<accession>A0A845M1E1</accession>
<evidence type="ECO:0000256" key="6">
    <source>
        <dbReference type="SAM" id="Phobius"/>
    </source>
</evidence>
<organism evidence="8 9">
    <name type="scientific">Maritimibacter harenae</name>
    <dbReference type="NCBI Taxonomy" id="2606218"/>
    <lineage>
        <taxon>Bacteria</taxon>
        <taxon>Pseudomonadati</taxon>
        <taxon>Pseudomonadota</taxon>
        <taxon>Alphaproteobacteria</taxon>
        <taxon>Rhodobacterales</taxon>
        <taxon>Roseobacteraceae</taxon>
        <taxon>Maritimibacter</taxon>
    </lineage>
</organism>
<evidence type="ECO:0000256" key="2">
    <source>
        <dbReference type="ARBA" id="ARBA00022448"/>
    </source>
</evidence>
<evidence type="ECO:0000259" key="7">
    <source>
        <dbReference type="PROSITE" id="PS50850"/>
    </source>
</evidence>
<keyword evidence="3 6" id="KW-0812">Transmembrane</keyword>
<sequence length="413" mass="43871">MSQDASQIRRIGTIELVALLAALMSLMAFSTDSILPAMTELAAELAPDDKSKTQFLVSIFLLGGGAGMLVFGPLSDSIGRRAALTAGIGLYAAAAIGAAFATSLEMLVFFRFVMGAGAAAARTVSQTVTRDLFSGAQQARVASLIFMFFVAVPALAPLMGQQIIFVVGWRGLFGVYVLFGTAILTWFLLRQPETLDPAHRRAFRLKPVAAAAREVLTTPVSVRYLLVQVMMYGQFIAYLSTAEQLWVDAMGVGDAFPLYFAGVSVLAALAGFVNSRLVMHVGMRRMLIAAFGSQVLFAGVALGLWVFGHMEQASDGTRIAVFMIWSTSLFFINGLTLGNVTALAMEPLGHVAGTAAAVIGAFGMGLGMPIAATLGQLFDGTPRPLMAGAVACSFIALMLVVTDMGRERRQRER</sequence>
<keyword evidence="9" id="KW-1185">Reference proteome</keyword>
<evidence type="ECO:0000256" key="3">
    <source>
        <dbReference type="ARBA" id="ARBA00022692"/>
    </source>
</evidence>
<dbReference type="InterPro" id="IPR036259">
    <property type="entry name" value="MFS_trans_sf"/>
</dbReference>
<gene>
    <name evidence="8" type="ORF">GQE99_12665</name>
</gene>
<protein>
    <submittedName>
        <fullName evidence="8">MFS transporter</fullName>
    </submittedName>
</protein>
<feature type="transmembrane region" description="Helical" evidence="6">
    <location>
        <begin position="55"/>
        <end position="75"/>
    </location>
</feature>
<feature type="transmembrane region" description="Helical" evidence="6">
    <location>
        <begin position="144"/>
        <end position="165"/>
    </location>
</feature>
<feature type="transmembrane region" description="Helical" evidence="6">
    <location>
        <begin position="384"/>
        <end position="405"/>
    </location>
</feature>
<dbReference type="SUPFAM" id="SSF103473">
    <property type="entry name" value="MFS general substrate transporter"/>
    <property type="match status" value="1"/>
</dbReference>
<feature type="transmembrane region" description="Helical" evidence="6">
    <location>
        <begin position="319"/>
        <end position="344"/>
    </location>
</feature>
<feature type="transmembrane region" description="Helical" evidence="6">
    <location>
        <begin position="12"/>
        <end position="35"/>
    </location>
</feature>
<evidence type="ECO:0000313" key="8">
    <source>
        <dbReference type="EMBL" id="MZR13865.1"/>
    </source>
</evidence>
<comment type="caution">
    <text evidence="8">The sequence shown here is derived from an EMBL/GenBank/DDBJ whole genome shotgun (WGS) entry which is preliminary data.</text>
</comment>
<evidence type="ECO:0000256" key="1">
    <source>
        <dbReference type="ARBA" id="ARBA00004141"/>
    </source>
</evidence>
<keyword evidence="2" id="KW-0813">Transport</keyword>
<evidence type="ECO:0000313" key="9">
    <source>
        <dbReference type="Proteomes" id="UP000467322"/>
    </source>
</evidence>
<dbReference type="Gene3D" id="1.20.1720.10">
    <property type="entry name" value="Multidrug resistance protein D"/>
    <property type="match status" value="1"/>
</dbReference>
<dbReference type="Proteomes" id="UP000467322">
    <property type="component" value="Unassembled WGS sequence"/>
</dbReference>